<sequence length="283" mass="30442">MKAKKIIGLAGAVFLGASMGIITSQSAWADTVTDFETVNGQLVVSTSIDGQSKTMADGSEIRKDGERWYNDFGEVTITYNETVEKDVPVGQSIPTEVLEPSLEQIESFPPVVTQTIEMTVSNLETTSNLPQPDLQTPEVFPPTVIEEVPITEPTQPPISTKDLLETEATDSMLNEPQPVPPIVETSSKEERSVVPKEQGIDSQEAEPSAQIMDDQLTSIDTATDTAVDSKAPNTEAITPAIALDTFPKTNEQCSATLGISGVVLFVVGILGVFFKWRGPRADS</sequence>
<dbReference type="AlphaFoldDB" id="A0A242K9H1"/>
<reference evidence="4" key="1">
    <citation type="submission" date="2017-05" db="EMBL/GenBank/DDBJ databases">
        <title>The Genome Sequence of Enterococcus sp. 9E7_DIV0242.</title>
        <authorList>
            <consortium name="The Broad Institute Genomics Platform"/>
            <consortium name="The Broad Institute Genomic Center for Infectious Diseases"/>
            <person name="Earl A."/>
            <person name="Manson A."/>
            <person name="Schwartman J."/>
            <person name="Gilmore M."/>
            <person name="Abouelleil A."/>
            <person name="Cao P."/>
            <person name="Chapman S."/>
            <person name="Cusick C."/>
            <person name="Shea T."/>
            <person name="Young S."/>
            <person name="Neafsey D."/>
            <person name="Nusbaum C."/>
            <person name="Birren B."/>
        </authorList>
    </citation>
    <scope>NUCLEOTIDE SEQUENCE [LARGE SCALE GENOMIC DNA]</scope>
    <source>
        <strain evidence="4">9E7_DIV0242</strain>
    </source>
</reference>
<name>A0A242K9H1_9ENTE</name>
<dbReference type="Proteomes" id="UP000195141">
    <property type="component" value="Chromosome"/>
</dbReference>
<gene>
    <name evidence="4" type="ORF">A5888_001845</name>
    <name evidence="5" type="ORF">A5888_003088</name>
</gene>
<dbReference type="EMBL" id="NGMM01000002">
    <property type="protein sequence ID" value="OTP17707.1"/>
    <property type="molecule type" value="Genomic_DNA"/>
</dbReference>
<keyword evidence="2" id="KW-1133">Transmembrane helix</keyword>
<dbReference type="EMBL" id="CP147247">
    <property type="protein sequence ID" value="WYJ91320.1"/>
    <property type="molecule type" value="Genomic_DNA"/>
</dbReference>
<evidence type="ECO:0000313" key="6">
    <source>
        <dbReference type="Proteomes" id="UP000195141"/>
    </source>
</evidence>
<dbReference type="OrthoDB" id="10019498at2"/>
<accession>A0A242K9H1</accession>
<evidence type="ECO:0000256" key="2">
    <source>
        <dbReference type="SAM" id="Phobius"/>
    </source>
</evidence>
<evidence type="ECO:0000313" key="5">
    <source>
        <dbReference type="EMBL" id="WYJ91320.1"/>
    </source>
</evidence>
<evidence type="ECO:0000256" key="3">
    <source>
        <dbReference type="SAM" id="SignalP"/>
    </source>
</evidence>
<evidence type="ECO:0008006" key="7">
    <source>
        <dbReference type="Google" id="ProtNLM"/>
    </source>
</evidence>
<keyword evidence="2" id="KW-0472">Membrane</keyword>
<dbReference type="RefSeq" id="WP_086348895.1">
    <property type="nucleotide sequence ID" value="NZ_CP147247.1"/>
</dbReference>
<keyword evidence="3" id="KW-0732">Signal</keyword>
<keyword evidence="2" id="KW-0812">Transmembrane</keyword>
<feature type="region of interest" description="Disordered" evidence="1">
    <location>
        <begin position="171"/>
        <end position="208"/>
    </location>
</feature>
<feature type="signal peptide" evidence="3">
    <location>
        <begin position="1"/>
        <end position="29"/>
    </location>
</feature>
<feature type="chain" id="PRO_5012873635" description="Gram-positive cocci surface proteins LPxTG domain-containing protein" evidence="3">
    <location>
        <begin position="30"/>
        <end position="283"/>
    </location>
</feature>
<proteinExistence type="predicted"/>
<protein>
    <recommendedName>
        <fullName evidence="7">Gram-positive cocci surface proteins LPxTG domain-containing protein</fullName>
    </recommendedName>
</protein>
<evidence type="ECO:0000256" key="1">
    <source>
        <dbReference type="SAM" id="MobiDB-lite"/>
    </source>
</evidence>
<feature type="transmembrane region" description="Helical" evidence="2">
    <location>
        <begin position="255"/>
        <end position="274"/>
    </location>
</feature>
<evidence type="ECO:0000313" key="4">
    <source>
        <dbReference type="EMBL" id="OTP17707.1"/>
    </source>
</evidence>
<reference evidence="5" key="3">
    <citation type="submission" date="2024-03" db="EMBL/GenBank/DDBJ databases">
        <title>The Genome Sequence of Enterococcus sp. DIV0242b.</title>
        <authorList>
            <consortium name="The Broad Institute Genomics Platform"/>
            <consortium name="The Broad Institute Microbial Omics Core"/>
            <consortium name="The Broad Institute Genomic Center for Infectious Diseases"/>
            <person name="Earl A."/>
            <person name="Manson A."/>
            <person name="Gilmore M."/>
            <person name="Schwartman J."/>
            <person name="Shea T."/>
            <person name="Abouelleil A."/>
            <person name="Cao P."/>
            <person name="Chapman S."/>
            <person name="Cusick C."/>
            <person name="Young S."/>
            <person name="Neafsey D."/>
            <person name="Nusbaum C."/>
            <person name="Birren B."/>
        </authorList>
    </citation>
    <scope>NUCLEOTIDE SEQUENCE</scope>
    <source>
        <strain evidence="5">9E7_DIV0242</strain>
    </source>
</reference>
<organism evidence="4">
    <name type="scientific">Candidatus Enterococcus clewellii</name>
    <dbReference type="NCBI Taxonomy" id="1834193"/>
    <lineage>
        <taxon>Bacteria</taxon>
        <taxon>Bacillati</taxon>
        <taxon>Bacillota</taxon>
        <taxon>Bacilli</taxon>
        <taxon>Lactobacillales</taxon>
        <taxon>Enterococcaceae</taxon>
        <taxon>Enterococcus</taxon>
    </lineage>
</organism>
<reference evidence="5" key="2">
    <citation type="submission" date="2017-05" db="EMBL/GenBank/DDBJ databases">
        <authorList>
            <consortium name="The Broad Institute Genomics Platform"/>
            <consortium name="The Broad Institute Genomic Center for Infectious Diseases"/>
            <person name="Earl A."/>
            <person name="Manson A."/>
            <person name="Schwartman J."/>
            <person name="Gilmore M."/>
            <person name="Abouelleil A."/>
            <person name="Cao P."/>
            <person name="Chapman S."/>
            <person name="Cusick C."/>
            <person name="Shea T."/>
            <person name="Young S."/>
            <person name="Neafsey D."/>
            <person name="Nusbaum C."/>
            <person name="Birren B."/>
        </authorList>
    </citation>
    <scope>NUCLEOTIDE SEQUENCE</scope>
    <source>
        <strain evidence="5">9E7_DIV0242</strain>
    </source>
</reference>
<keyword evidence="6" id="KW-1185">Reference proteome</keyword>